<evidence type="ECO:0000313" key="2">
    <source>
        <dbReference type="Proteomes" id="UP001303046"/>
    </source>
</evidence>
<sequence>MWNKGKKETDGMRANATLAPYGVVVADAESVQRAPFVAADESTTSSLNHFAFAAAPCDAKRIVVVYRRRQVSRDLIVM</sequence>
<comment type="caution">
    <text evidence="1">The sequence shown here is derived from an EMBL/GenBank/DDBJ whole genome shotgun (WGS) entry which is preliminary data.</text>
</comment>
<reference evidence="1 2" key="1">
    <citation type="submission" date="2023-08" db="EMBL/GenBank/DDBJ databases">
        <title>A Necator americanus chromosomal reference genome.</title>
        <authorList>
            <person name="Ilik V."/>
            <person name="Petrzelkova K.J."/>
            <person name="Pardy F."/>
            <person name="Fuh T."/>
            <person name="Niatou-Singa F.S."/>
            <person name="Gouil Q."/>
            <person name="Baker L."/>
            <person name="Ritchie M.E."/>
            <person name="Jex A.R."/>
            <person name="Gazzola D."/>
            <person name="Li H."/>
            <person name="Toshio Fujiwara R."/>
            <person name="Zhan B."/>
            <person name="Aroian R.V."/>
            <person name="Pafco B."/>
            <person name="Schwarz E.M."/>
        </authorList>
    </citation>
    <scope>NUCLEOTIDE SEQUENCE [LARGE SCALE GENOMIC DNA]</scope>
    <source>
        <strain evidence="1 2">Aroian</strain>
        <tissue evidence="1">Whole animal</tissue>
    </source>
</reference>
<organism evidence="1 2">
    <name type="scientific">Necator americanus</name>
    <name type="common">Human hookworm</name>
    <dbReference type="NCBI Taxonomy" id="51031"/>
    <lineage>
        <taxon>Eukaryota</taxon>
        <taxon>Metazoa</taxon>
        <taxon>Ecdysozoa</taxon>
        <taxon>Nematoda</taxon>
        <taxon>Chromadorea</taxon>
        <taxon>Rhabditida</taxon>
        <taxon>Rhabditina</taxon>
        <taxon>Rhabditomorpha</taxon>
        <taxon>Strongyloidea</taxon>
        <taxon>Ancylostomatidae</taxon>
        <taxon>Bunostominae</taxon>
        <taxon>Necator</taxon>
    </lineage>
</organism>
<proteinExistence type="predicted"/>
<accession>A0ABR1BPU5</accession>
<evidence type="ECO:0000313" key="1">
    <source>
        <dbReference type="EMBL" id="KAK6727415.1"/>
    </source>
</evidence>
<name>A0ABR1BPU5_NECAM</name>
<dbReference type="Proteomes" id="UP001303046">
    <property type="component" value="Unassembled WGS sequence"/>
</dbReference>
<dbReference type="EMBL" id="JAVFWL010000001">
    <property type="protein sequence ID" value="KAK6727415.1"/>
    <property type="molecule type" value="Genomic_DNA"/>
</dbReference>
<keyword evidence="2" id="KW-1185">Reference proteome</keyword>
<protein>
    <submittedName>
        <fullName evidence="1">Uncharacterized protein</fullName>
    </submittedName>
</protein>
<gene>
    <name evidence="1" type="primary">Necator_chrI.g1360</name>
    <name evidence="1" type="ORF">RB195_005234</name>
</gene>